<organism evidence="2 3">
    <name type="scientific">Phascolomyces articulosus</name>
    <dbReference type="NCBI Taxonomy" id="60185"/>
    <lineage>
        <taxon>Eukaryota</taxon>
        <taxon>Fungi</taxon>
        <taxon>Fungi incertae sedis</taxon>
        <taxon>Mucoromycota</taxon>
        <taxon>Mucoromycotina</taxon>
        <taxon>Mucoromycetes</taxon>
        <taxon>Mucorales</taxon>
        <taxon>Lichtheimiaceae</taxon>
        <taxon>Phascolomyces</taxon>
    </lineage>
</organism>
<accession>A0AAD5P7F5</accession>
<dbReference type="InterPro" id="IPR032675">
    <property type="entry name" value="LRR_dom_sf"/>
</dbReference>
<dbReference type="SUPFAM" id="SSF81383">
    <property type="entry name" value="F-box domain"/>
    <property type="match status" value="1"/>
</dbReference>
<dbReference type="PANTHER" id="PTHR13318">
    <property type="entry name" value="PARTNER OF PAIRED, ISOFORM B-RELATED"/>
    <property type="match status" value="1"/>
</dbReference>
<dbReference type="Gene3D" id="3.80.10.10">
    <property type="entry name" value="Ribonuclease Inhibitor"/>
    <property type="match status" value="1"/>
</dbReference>
<reference evidence="2" key="1">
    <citation type="journal article" date="2022" name="IScience">
        <title>Evolution of zygomycete secretomes and the origins of terrestrial fungal ecologies.</title>
        <authorList>
            <person name="Chang Y."/>
            <person name="Wang Y."/>
            <person name="Mondo S."/>
            <person name="Ahrendt S."/>
            <person name="Andreopoulos W."/>
            <person name="Barry K."/>
            <person name="Beard J."/>
            <person name="Benny G.L."/>
            <person name="Blankenship S."/>
            <person name="Bonito G."/>
            <person name="Cuomo C."/>
            <person name="Desiro A."/>
            <person name="Gervers K.A."/>
            <person name="Hundley H."/>
            <person name="Kuo A."/>
            <person name="LaButti K."/>
            <person name="Lang B.F."/>
            <person name="Lipzen A."/>
            <person name="O'Donnell K."/>
            <person name="Pangilinan J."/>
            <person name="Reynolds N."/>
            <person name="Sandor L."/>
            <person name="Smith M.E."/>
            <person name="Tsang A."/>
            <person name="Grigoriev I.V."/>
            <person name="Stajich J.E."/>
            <person name="Spatafora J.W."/>
        </authorList>
    </citation>
    <scope>NUCLEOTIDE SEQUENCE</scope>
    <source>
        <strain evidence="2">RSA 2281</strain>
    </source>
</reference>
<dbReference type="GO" id="GO:0019005">
    <property type="term" value="C:SCF ubiquitin ligase complex"/>
    <property type="evidence" value="ECO:0007669"/>
    <property type="project" value="TreeGrafter"/>
</dbReference>
<keyword evidence="3" id="KW-1185">Reference proteome</keyword>
<dbReference type="InterPro" id="IPR001810">
    <property type="entry name" value="F-box_dom"/>
</dbReference>
<protein>
    <recommendedName>
        <fullName evidence="1">F-box domain-containing protein</fullName>
    </recommendedName>
</protein>
<dbReference type="PROSITE" id="PS50181">
    <property type="entry name" value="FBOX"/>
    <property type="match status" value="1"/>
</dbReference>
<dbReference type="EMBL" id="JAIXMP010000065">
    <property type="protein sequence ID" value="KAI9243929.1"/>
    <property type="molecule type" value="Genomic_DNA"/>
</dbReference>
<dbReference type="Gene3D" id="1.20.1280.50">
    <property type="match status" value="1"/>
</dbReference>
<gene>
    <name evidence="2" type="ORF">BDA99DRAFT_544247</name>
</gene>
<dbReference type="InterPro" id="IPR036047">
    <property type="entry name" value="F-box-like_dom_sf"/>
</dbReference>
<evidence type="ECO:0000313" key="3">
    <source>
        <dbReference type="Proteomes" id="UP001209540"/>
    </source>
</evidence>
<dbReference type="Proteomes" id="UP001209540">
    <property type="component" value="Unassembled WGS sequence"/>
</dbReference>
<comment type="caution">
    <text evidence="2">The sequence shown here is derived from an EMBL/GenBank/DDBJ whole genome shotgun (WGS) entry which is preliminary data.</text>
</comment>
<sequence>MMEIFDRLPFEINSQIFSSMNQHDCLEMLRVCKEWYNKAPFYMTDVWKNVNFSKGVAVKKNACLLQCLGPHVQSVHVSYEEEEKLKTDVIFDELKKRDCTFTKLIIQSEGCRIEMLPKKTEYLFSTLTSFGEHLVQLILRDTHDISLFEIARTCPQLMFLSIRLAENTKMVIKEEEMDHSKERTLLPDLICLTLDIKFEFFTRIEPLLHHCPNLRVLRLASIFHYEPPTTFRINQTRTSNHNKSLDVESILNLCPHLYRLDYGCKIEINDLDELDFVGARSSTIINKTLTPKQQQEQQYQMIKEQLPSSFEQFIYYDDFSDPNPHQLIPFLKRTRNTLSTLQIFHNNRFQRDNLFWQALATVTLPHIEELSYSVAMPTISDPTPFMSLLTYYANNPTSKLQKLSLCIWPQWMTKTLLISLSQIRTLTSLSLYAYTGSMGTTRNNYKEEDVLRLESLEGALEHIELAGDIVLSAAMFQTVATLTSSLRTIVIRPSTFEQREGGNFFQRSDMRPEGGLLNMVHAMGRPHCTVQSLELEYLSHLDDTMMKALGNAKSLTSLKISGSKKLTGSGLRSFANKKAGNTRFRLLAVDSACVGVSYDDIQYAKNKLGKNTVSSNIRMKYL</sequence>
<evidence type="ECO:0000259" key="1">
    <source>
        <dbReference type="PROSITE" id="PS50181"/>
    </source>
</evidence>
<dbReference type="GO" id="GO:0031146">
    <property type="term" value="P:SCF-dependent proteasomal ubiquitin-dependent protein catabolic process"/>
    <property type="evidence" value="ECO:0007669"/>
    <property type="project" value="TreeGrafter"/>
</dbReference>
<dbReference type="AlphaFoldDB" id="A0AAD5P7F5"/>
<evidence type="ECO:0000313" key="2">
    <source>
        <dbReference type="EMBL" id="KAI9243929.1"/>
    </source>
</evidence>
<feature type="domain" description="F-box" evidence="1">
    <location>
        <begin position="2"/>
        <end position="50"/>
    </location>
</feature>
<proteinExistence type="predicted"/>
<name>A0AAD5P7F5_9FUNG</name>
<reference evidence="2" key="2">
    <citation type="submission" date="2023-02" db="EMBL/GenBank/DDBJ databases">
        <authorList>
            <consortium name="DOE Joint Genome Institute"/>
            <person name="Mondo S.J."/>
            <person name="Chang Y."/>
            <person name="Wang Y."/>
            <person name="Ahrendt S."/>
            <person name="Andreopoulos W."/>
            <person name="Barry K."/>
            <person name="Beard J."/>
            <person name="Benny G.L."/>
            <person name="Blankenship S."/>
            <person name="Bonito G."/>
            <person name="Cuomo C."/>
            <person name="Desiro A."/>
            <person name="Gervers K.A."/>
            <person name="Hundley H."/>
            <person name="Kuo A."/>
            <person name="LaButti K."/>
            <person name="Lang B.F."/>
            <person name="Lipzen A."/>
            <person name="O'Donnell K."/>
            <person name="Pangilinan J."/>
            <person name="Reynolds N."/>
            <person name="Sandor L."/>
            <person name="Smith M.W."/>
            <person name="Tsang A."/>
            <person name="Grigoriev I.V."/>
            <person name="Stajich J.E."/>
            <person name="Spatafora J.W."/>
        </authorList>
    </citation>
    <scope>NUCLEOTIDE SEQUENCE</scope>
    <source>
        <strain evidence="2">RSA 2281</strain>
    </source>
</reference>
<dbReference type="SUPFAM" id="SSF52047">
    <property type="entry name" value="RNI-like"/>
    <property type="match status" value="1"/>
</dbReference>